<dbReference type="Proteomes" id="UP000284333">
    <property type="component" value="Unassembled WGS sequence"/>
</dbReference>
<dbReference type="PROSITE" id="PS51000">
    <property type="entry name" value="HTH_DEOR_2"/>
    <property type="match status" value="1"/>
</dbReference>
<feature type="domain" description="HTH deoR-type" evidence="4">
    <location>
        <begin position="18"/>
        <end position="73"/>
    </location>
</feature>
<dbReference type="RefSeq" id="WP_127948351.1">
    <property type="nucleotide sequence ID" value="NZ_RKLN01000006.1"/>
</dbReference>
<organism evidence="5 6">
    <name type="scientific">Rhodococcus spongiicola</name>
    <dbReference type="NCBI Taxonomy" id="2487352"/>
    <lineage>
        <taxon>Bacteria</taxon>
        <taxon>Bacillati</taxon>
        <taxon>Actinomycetota</taxon>
        <taxon>Actinomycetes</taxon>
        <taxon>Mycobacteriales</taxon>
        <taxon>Nocardiaceae</taxon>
        <taxon>Rhodococcus</taxon>
    </lineage>
</organism>
<dbReference type="EMBL" id="RKLN01000006">
    <property type="protein sequence ID" value="RVW00899.1"/>
    <property type="molecule type" value="Genomic_DNA"/>
</dbReference>
<dbReference type="InterPro" id="IPR018356">
    <property type="entry name" value="Tscrpt_reg_HTH_DeoR_CS"/>
</dbReference>
<evidence type="ECO:0000256" key="3">
    <source>
        <dbReference type="ARBA" id="ARBA00023163"/>
    </source>
</evidence>
<dbReference type="PANTHER" id="PTHR30363">
    <property type="entry name" value="HTH-TYPE TRANSCRIPTIONAL REGULATOR SRLR-RELATED"/>
    <property type="match status" value="1"/>
</dbReference>
<dbReference type="InterPro" id="IPR014036">
    <property type="entry name" value="DeoR-like_C"/>
</dbReference>
<dbReference type="InterPro" id="IPR036388">
    <property type="entry name" value="WH-like_DNA-bd_sf"/>
</dbReference>
<protein>
    <submittedName>
        <fullName evidence="5">DeoR/GlpR transcriptional regulator</fullName>
    </submittedName>
</protein>
<dbReference type="SMART" id="SM00420">
    <property type="entry name" value="HTH_DEOR"/>
    <property type="match status" value="1"/>
</dbReference>
<gene>
    <name evidence="5" type="ORF">EF834_16075</name>
</gene>
<proteinExistence type="predicted"/>
<keyword evidence="6" id="KW-1185">Reference proteome</keyword>
<dbReference type="InterPro" id="IPR037171">
    <property type="entry name" value="NagB/RpiA_transferase-like"/>
</dbReference>
<dbReference type="Gene3D" id="3.40.50.1360">
    <property type="match status" value="1"/>
</dbReference>
<evidence type="ECO:0000256" key="2">
    <source>
        <dbReference type="ARBA" id="ARBA00023125"/>
    </source>
</evidence>
<name>A0A3S3A6T4_9NOCA</name>
<keyword evidence="3" id="KW-0804">Transcription</keyword>
<dbReference type="OrthoDB" id="7688673at2"/>
<evidence type="ECO:0000259" key="4">
    <source>
        <dbReference type="PROSITE" id="PS51000"/>
    </source>
</evidence>
<dbReference type="Pfam" id="PF00455">
    <property type="entry name" value="DeoRC"/>
    <property type="match status" value="1"/>
</dbReference>
<dbReference type="PROSITE" id="PS00894">
    <property type="entry name" value="HTH_DEOR_1"/>
    <property type="match status" value="1"/>
</dbReference>
<dbReference type="Pfam" id="PF08220">
    <property type="entry name" value="HTH_DeoR"/>
    <property type="match status" value="1"/>
</dbReference>
<dbReference type="InterPro" id="IPR050313">
    <property type="entry name" value="Carb_Metab_HTH_regulators"/>
</dbReference>
<dbReference type="Gene3D" id="1.10.10.10">
    <property type="entry name" value="Winged helix-like DNA-binding domain superfamily/Winged helix DNA-binding domain"/>
    <property type="match status" value="1"/>
</dbReference>
<evidence type="ECO:0000313" key="5">
    <source>
        <dbReference type="EMBL" id="RVW00899.1"/>
    </source>
</evidence>
<accession>A0A3S3A6T4</accession>
<dbReference type="SMART" id="SM01134">
    <property type="entry name" value="DeoRC"/>
    <property type="match status" value="1"/>
</dbReference>
<dbReference type="PRINTS" id="PR00037">
    <property type="entry name" value="HTHLACR"/>
</dbReference>
<dbReference type="AlphaFoldDB" id="A0A3S3A6T4"/>
<comment type="caution">
    <text evidence="5">The sequence shown here is derived from an EMBL/GenBank/DDBJ whole genome shotgun (WGS) entry which is preliminary data.</text>
</comment>
<reference evidence="5 6" key="1">
    <citation type="submission" date="2018-11" db="EMBL/GenBank/DDBJ databases">
        <title>Rhodococcus spongicola sp. nov. and Rhodococcus xishaensis sp. nov. from marine sponges.</title>
        <authorList>
            <person name="Li L."/>
            <person name="Lin H.W."/>
        </authorList>
    </citation>
    <scope>NUCLEOTIDE SEQUENCE [LARGE SCALE GENOMIC DNA]</scope>
    <source>
        <strain evidence="5 6">LHW50502</strain>
    </source>
</reference>
<evidence type="ECO:0000313" key="6">
    <source>
        <dbReference type="Proteomes" id="UP000284333"/>
    </source>
</evidence>
<dbReference type="SUPFAM" id="SSF46785">
    <property type="entry name" value="Winged helix' DNA-binding domain"/>
    <property type="match status" value="1"/>
</dbReference>
<evidence type="ECO:0000256" key="1">
    <source>
        <dbReference type="ARBA" id="ARBA00023015"/>
    </source>
</evidence>
<keyword evidence="1" id="KW-0805">Transcription regulation</keyword>
<dbReference type="GO" id="GO:0003700">
    <property type="term" value="F:DNA-binding transcription factor activity"/>
    <property type="evidence" value="ECO:0007669"/>
    <property type="project" value="InterPro"/>
</dbReference>
<dbReference type="InterPro" id="IPR036390">
    <property type="entry name" value="WH_DNA-bd_sf"/>
</dbReference>
<dbReference type="GO" id="GO:0003677">
    <property type="term" value="F:DNA binding"/>
    <property type="evidence" value="ECO:0007669"/>
    <property type="project" value="UniProtKB-KW"/>
</dbReference>
<dbReference type="InterPro" id="IPR001034">
    <property type="entry name" value="DeoR_HTH"/>
</dbReference>
<keyword evidence="2" id="KW-0238">DNA-binding</keyword>
<dbReference type="PANTHER" id="PTHR30363:SF44">
    <property type="entry name" value="AGA OPERON TRANSCRIPTIONAL REPRESSOR-RELATED"/>
    <property type="match status" value="1"/>
</dbReference>
<sequence>MSKRSYAQADPRAVSAKRSDRMRAVLSIIHDSESVSLPALARDLGVSSATLRRDLAALEEQGLLVRTHGGARALDTESELPVRLRDTQFHEAKRSIGQQAAAMVPPGPYAIALSGGTTTAELARALRGRAELTIVTNALTIAMECATSPQSKVIMAGGLVRSKSFEAVGPIAESIFHSITVGTAFIGVDGISADGGTTTHDETEARTNNAMVTNARRVVVVADGSKIGQVRFAKVADLDQVDDLITDPSADATELELIERAGVKIHVVEPVSER</sequence>
<dbReference type="SUPFAM" id="SSF100950">
    <property type="entry name" value="NagB/RpiA/CoA transferase-like"/>
    <property type="match status" value="1"/>
</dbReference>